<gene>
    <name evidence="1" type="ORF">IHE45_18G117600</name>
</gene>
<dbReference type="Proteomes" id="UP000827976">
    <property type="component" value="Chromosome 18"/>
</dbReference>
<proteinExistence type="predicted"/>
<reference evidence="2" key="1">
    <citation type="journal article" date="2022" name="Nat. Commun.">
        <title>Chromosome evolution and the genetic basis of agronomically important traits in greater yam.</title>
        <authorList>
            <person name="Bredeson J.V."/>
            <person name="Lyons J.B."/>
            <person name="Oniyinde I.O."/>
            <person name="Okereke N.R."/>
            <person name="Kolade O."/>
            <person name="Nnabue I."/>
            <person name="Nwadili C.O."/>
            <person name="Hribova E."/>
            <person name="Parker M."/>
            <person name="Nwogha J."/>
            <person name="Shu S."/>
            <person name="Carlson J."/>
            <person name="Kariba R."/>
            <person name="Muthemba S."/>
            <person name="Knop K."/>
            <person name="Barton G.J."/>
            <person name="Sherwood A.V."/>
            <person name="Lopez-Montes A."/>
            <person name="Asiedu R."/>
            <person name="Jamnadass R."/>
            <person name="Muchugi A."/>
            <person name="Goodstein D."/>
            <person name="Egesi C.N."/>
            <person name="Featherston J."/>
            <person name="Asfaw A."/>
            <person name="Simpson G.G."/>
            <person name="Dolezel J."/>
            <person name="Hendre P.S."/>
            <person name="Van Deynze A."/>
            <person name="Kumar P.L."/>
            <person name="Obidiegwu J.E."/>
            <person name="Bhattacharjee R."/>
            <person name="Rokhsar D.S."/>
        </authorList>
    </citation>
    <scope>NUCLEOTIDE SEQUENCE [LARGE SCALE GENOMIC DNA]</scope>
    <source>
        <strain evidence="2">cv. TDa95/00328</strain>
    </source>
</reference>
<comment type="caution">
    <text evidence="1">The sequence shown here is derived from an EMBL/GenBank/DDBJ whole genome shotgun (WGS) entry which is preliminary data.</text>
</comment>
<keyword evidence="2" id="KW-1185">Reference proteome</keyword>
<evidence type="ECO:0000313" key="2">
    <source>
        <dbReference type="Proteomes" id="UP000827976"/>
    </source>
</evidence>
<name>A0ACB7UA12_DIOAL</name>
<dbReference type="EMBL" id="CM037028">
    <property type="protein sequence ID" value="KAH7657085.1"/>
    <property type="molecule type" value="Genomic_DNA"/>
</dbReference>
<evidence type="ECO:0000313" key="1">
    <source>
        <dbReference type="EMBL" id="KAH7657085.1"/>
    </source>
</evidence>
<organism evidence="1 2">
    <name type="scientific">Dioscorea alata</name>
    <name type="common">Purple yam</name>
    <dbReference type="NCBI Taxonomy" id="55571"/>
    <lineage>
        <taxon>Eukaryota</taxon>
        <taxon>Viridiplantae</taxon>
        <taxon>Streptophyta</taxon>
        <taxon>Embryophyta</taxon>
        <taxon>Tracheophyta</taxon>
        <taxon>Spermatophyta</taxon>
        <taxon>Magnoliopsida</taxon>
        <taxon>Liliopsida</taxon>
        <taxon>Dioscoreales</taxon>
        <taxon>Dioscoreaceae</taxon>
        <taxon>Dioscorea</taxon>
    </lineage>
</organism>
<accession>A0ACB7UA12</accession>
<sequence>MTGLSLQPGGLAMDAPILNPYTISSLTDAEAELWNLFHQFSPGLLKTTLPELDSNSASSPKSVCFDHSEHFRHWLQSFFYDDHCYEGLQLNPDLKRRILLLVSKVLTEKPTVVGCHEDGACFLKRNGISKPVCWMVSDALKRCHSLPDMLIWLKRIAVSPCEPVTSAAASEWQMQILKARHSLFLSKTESSFDAQYPYLRRKRRRIDRSLSLPSATILSNKKHVSSEVPNQPARRSKRFLGMLKFGENNGRRKRVPVDSSFQAHVSEWRGPPSQSDQLDDERWLGTKIWTLDSDGKDLDNWMIGRGRPISCVCTYPGSVACVRFHVEIARLQLKFDLGSAFSGWGFSEMGEDVSKFWTSEEQQTFDTIMRMNPLSEYMDFLEPALKAFPSKTKRSIVSYYFNVFVLRRMSKLTRFASGSIDSDDDGNNSEVLQMLHSTNSQRRKKSA</sequence>
<protein>
    <submittedName>
        <fullName evidence="1">Uncharacterized protein</fullName>
    </submittedName>
</protein>